<protein>
    <recommendedName>
        <fullName evidence="3">Integrase catalytic domain-containing protein</fullName>
    </recommendedName>
</protein>
<keyword evidence="2" id="KW-1185">Reference proteome</keyword>
<dbReference type="PANTHER" id="PTHR37984">
    <property type="entry name" value="PROTEIN CBG26694"/>
    <property type="match status" value="1"/>
</dbReference>
<comment type="caution">
    <text evidence="1">The sequence shown here is derived from an EMBL/GenBank/DDBJ whole genome shotgun (WGS) entry which is preliminary data.</text>
</comment>
<evidence type="ECO:0000313" key="1">
    <source>
        <dbReference type="EMBL" id="RUS68468.1"/>
    </source>
</evidence>
<dbReference type="Proteomes" id="UP000271974">
    <property type="component" value="Unassembled WGS sequence"/>
</dbReference>
<dbReference type="InterPro" id="IPR050951">
    <property type="entry name" value="Retrovirus_Pol_polyprotein"/>
</dbReference>
<dbReference type="SUPFAM" id="SSF53098">
    <property type="entry name" value="Ribonuclease H-like"/>
    <property type="match status" value="1"/>
</dbReference>
<dbReference type="PANTHER" id="PTHR37984:SF5">
    <property type="entry name" value="PROTEIN NYNRIN-LIKE"/>
    <property type="match status" value="1"/>
</dbReference>
<dbReference type="GO" id="GO:0003676">
    <property type="term" value="F:nucleic acid binding"/>
    <property type="evidence" value="ECO:0007669"/>
    <property type="project" value="InterPro"/>
</dbReference>
<dbReference type="EMBL" id="RQTK01002708">
    <property type="protein sequence ID" value="RUS68468.1"/>
    <property type="molecule type" value="Genomic_DNA"/>
</dbReference>
<evidence type="ECO:0008006" key="3">
    <source>
        <dbReference type="Google" id="ProtNLM"/>
    </source>
</evidence>
<dbReference type="STRING" id="188477.A0A3S1AZX5"/>
<gene>
    <name evidence="1" type="ORF">EGW08_023770</name>
</gene>
<dbReference type="Gene3D" id="3.30.420.10">
    <property type="entry name" value="Ribonuclease H-like superfamily/Ribonuclease H"/>
    <property type="match status" value="1"/>
</dbReference>
<evidence type="ECO:0000313" key="2">
    <source>
        <dbReference type="Proteomes" id="UP000271974"/>
    </source>
</evidence>
<dbReference type="InterPro" id="IPR012337">
    <property type="entry name" value="RNaseH-like_sf"/>
</dbReference>
<organism evidence="1 2">
    <name type="scientific">Elysia chlorotica</name>
    <name type="common">Eastern emerald elysia</name>
    <name type="synonym">Sea slug</name>
    <dbReference type="NCBI Taxonomy" id="188477"/>
    <lineage>
        <taxon>Eukaryota</taxon>
        <taxon>Metazoa</taxon>
        <taxon>Spiralia</taxon>
        <taxon>Lophotrochozoa</taxon>
        <taxon>Mollusca</taxon>
        <taxon>Gastropoda</taxon>
        <taxon>Heterobranchia</taxon>
        <taxon>Euthyneura</taxon>
        <taxon>Panpulmonata</taxon>
        <taxon>Sacoglossa</taxon>
        <taxon>Placobranchoidea</taxon>
        <taxon>Plakobranchidae</taxon>
        <taxon>Elysia</taxon>
    </lineage>
</organism>
<proteinExistence type="predicted"/>
<accession>A0A3S1AZX5</accession>
<sequence length="221" mass="24381">MPAHTSVSSLGSSSTSSYQTCVGTIVPAHKEGRPMTVKLCSRGSFPKQVLSDDAALTRFNPALEVGISCDASDEGICQEKATSTDHALKNVMEYMHHSWPKNIPDKLKAFFTLRDSLTVVNVCLLKFQTWCAERGVKHLHRAPYRLEMNGAAERLVQTFNNSPKMSDLPPGDALQEFLMHYRRTPLAGGISPSKLLNGPQICTKLDIIIPVQRPTPARVHK</sequence>
<name>A0A3S1AZX5_ELYCH</name>
<dbReference type="AlphaFoldDB" id="A0A3S1AZX5"/>
<dbReference type="OrthoDB" id="10057092at2759"/>
<dbReference type="InterPro" id="IPR036397">
    <property type="entry name" value="RNaseH_sf"/>
</dbReference>
<reference evidence="1 2" key="1">
    <citation type="submission" date="2019-01" db="EMBL/GenBank/DDBJ databases">
        <title>A draft genome assembly of the solar-powered sea slug Elysia chlorotica.</title>
        <authorList>
            <person name="Cai H."/>
            <person name="Li Q."/>
            <person name="Fang X."/>
            <person name="Li J."/>
            <person name="Curtis N.E."/>
            <person name="Altenburger A."/>
            <person name="Shibata T."/>
            <person name="Feng M."/>
            <person name="Maeda T."/>
            <person name="Schwartz J.A."/>
            <person name="Shigenobu S."/>
            <person name="Lundholm N."/>
            <person name="Nishiyama T."/>
            <person name="Yang H."/>
            <person name="Hasebe M."/>
            <person name="Li S."/>
            <person name="Pierce S.K."/>
            <person name="Wang J."/>
        </authorList>
    </citation>
    <scope>NUCLEOTIDE SEQUENCE [LARGE SCALE GENOMIC DNA]</scope>
    <source>
        <strain evidence="1">EC2010</strain>
        <tissue evidence="1">Whole organism of an adult</tissue>
    </source>
</reference>